<evidence type="ECO:0000313" key="2">
    <source>
        <dbReference type="Proteomes" id="UP000315995"/>
    </source>
</evidence>
<reference evidence="1 2" key="1">
    <citation type="submission" date="2019-06" db="EMBL/GenBank/DDBJ databases">
        <title>Persicimonas caeni gen. nov., sp. nov., a predatory bacterium isolated from solar saltern.</title>
        <authorList>
            <person name="Wang S."/>
        </authorList>
    </citation>
    <scope>NUCLEOTIDE SEQUENCE [LARGE SCALE GENOMIC DNA]</scope>
    <source>
        <strain evidence="1 2">YN101</strain>
    </source>
</reference>
<name>A0A4Y6PUQ9_PERCE</name>
<dbReference type="EMBL" id="CP041186">
    <property type="protein sequence ID" value="QDG52076.1"/>
    <property type="molecule type" value="Genomic_DNA"/>
</dbReference>
<dbReference type="Proteomes" id="UP000315995">
    <property type="component" value="Chromosome"/>
</dbReference>
<organism evidence="1 2">
    <name type="scientific">Persicimonas caeni</name>
    <dbReference type="NCBI Taxonomy" id="2292766"/>
    <lineage>
        <taxon>Bacteria</taxon>
        <taxon>Deltaproteobacteria</taxon>
        <taxon>Bradymonadales</taxon>
        <taxon>Bradymonadaceae</taxon>
        <taxon>Persicimonas</taxon>
    </lineage>
</organism>
<protein>
    <submittedName>
        <fullName evidence="1">Uncharacterized protein</fullName>
    </submittedName>
</protein>
<gene>
    <name evidence="1" type="ORF">FIV42_15390</name>
</gene>
<proteinExistence type="predicted"/>
<dbReference type="RefSeq" id="WP_141198553.1">
    <property type="nucleotide sequence ID" value="NZ_CP041186.1"/>
</dbReference>
<evidence type="ECO:0000313" key="1">
    <source>
        <dbReference type="EMBL" id="QDG52076.1"/>
    </source>
</evidence>
<accession>A0A5B8Y808</accession>
<keyword evidence="2" id="KW-1185">Reference proteome</keyword>
<accession>A0A4Y6PUQ9</accession>
<dbReference type="AlphaFoldDB" id="A0A4Y6PUQ9"/>
<sequence length="85" mass="10135">MLIDVMTKDRHEAYEAWQRTDDLPRMVVIMKERGKMPEPPDSFEKLREMHEECVRMVEECGRTIEENMRRLQGVPEPHPLDAPNE</sequence>